<dbReference type="EMBL" id="CP144692">
    <property type="protein sequence ID" value="WVY96833.1"/>
    <property type="molecule type" value="Genomic_DNA"/>
</dbReference>
<dbReference type="Proteomes" id="UP001374535">
    <property type="component" value="Chromosome 9"/>
</dbReference>
<dbReference type="PANTHER" id="PTHR31973:SF187">
    <property type="entry name" value="MUTATOR TRANSPOSASE MUDRA PROTEIN"/>
    <property type="match status" value="1"/>
</dbReference>
<reference evidence="1 2" key="1">
    <citation type="journal article" date="2023" name="Life. Sci Alliance">
        <title>Evolutionary insights into 3D genome organization and epigenetic landscape of Vigna mungo.</title>
        <authorList>
            <person name="Junaid A."/>
            <person name="Singh B."/>
            <person name="Bhatia S."/>
        </authorList>
    </citation>
    <scope>NUCLEOTIDE SEQUENCE [LARGE SCALE GENOMIC DNA]</scope>
    <source>
        <strain evidence="1">Urdbean</strain>
    </source>
</reference>
<gene>
    <name evidence="1" type="ORF">V8G54_028984</name>
</gene>
<organism evidence="1 2">
    <name type="scientific">Vigna mungo</name>
    <name type="common">Black gram</name>
    <name type="synonym">Phaseolus mungo</name>
    <dbReference type="NCBI Taxonomy" id="3915"/>
    <lineage>
        <taxon>Eukaryota</taxon>
        <taxon>Viridiplantae</taxon>
        <taxon>Streptophyta</taxon>
        <taxon>Embryophyta</taxon>
        <taxon>Tracheophyta</taxon>
        <taxon>Spermatophyta</taxon>
        <taxon>Magnoliopsida</taxon>
        <taxon>eudicotyledons</taxon>
        <taxon>Gunneridae</taxon>
        <taxon>Pentapetalae</taxon>
        <taxon>rosids</taxon>
        <taxon>fabids</taxon>
        <taxon>Fabales</taxon>
        <taxon>Fabaceae</taxon>
        <taxon>Papilionoideae</taxon>
        <taxon>50 kb inversion clade</taxon>
        <taxon>NPAAA clade</taxon>
        <taxon>indigoferoid/millettioid clade</taxon>
        <taxon>Phaseoleae</taxon>
        <taxon>Vigna</taxon>
    </lineage>
</organism>
<protein>
    <recommendedName>
        <fullName evidence="3">Transposase MuDR plant domain-containing protein</fullName>
    </recommendedName>
</protein>
<evidence type="ECO:0008006" key="3">
    <source>
        <dbReference type="Google" id="ProtNLM"/>
    </source>
</evidence>
<dbReference type="PANTHER" id="PTHR31973">
    <property type="entry name" value="POLYPROTEIN, PUTATIVE-RELATED"/>
    <property type="match status" value="1"/>
</dbReference>
<name>A0AAQ3MTS2_VIGMU</name>
<proteinExistence type="predicted"/>
<evidence type="ECO:0000313" key="1">
    <source>
        <dbReference type="EMBL" id="WVY96833.1"/>
    </source>
</evidence>
<dbReference type="AlphaFoldDB" id="A0AAQ3MTS2"/>
<keyword evidence="2" id="KW-1185">Reference proteome</keyword>
<sequence>MKRNTIVELAVVVGDECLKVARKNIEEKNTLVKGLGCVGFKDLWYFIGGGLVLEDSLEPLIDDTSAMHMANLARLNVIHMFEYINDDEGDVGAVLHESNECVGKVGGQCEGHNEEFHEGEEDSVVEVEGHGDIQQELHEGEEDGDDVEKVKVNVMVTYKNKFMRVKKVMVMVTVECDINGDIDEEWSGNVEVEVESLSHEFSGQCSNDSSHNNFDDDVRGLSNEEWKYEELVSATYSDEEVNDNKGYERFATFSMPKSIVLEAIKGYALENETNIKFVKSDKTRLRLKCMGAKGKCSWIIYCAYMEVVKSWQLRTVKDKHICSREFNLKLLDAKWLCKMLEKIVRENPKVKGVDIREKVQRKAKTIASDHIDESFKEQYKKIYDYAHELLTRNPGSTVKVHVEDNEGNVMFKRFYSCLKGCKDKFVSYKPIIGLDGAFLKGKYGCELLMTVGRDANDQMLPIAYVVVERFCVRNLYANFRRKYPGKNLKHLMWRTATTTHLQTWEMEMINIKDVNEDAFMHLIVIPPKYWLRSRFTTTTKCDTLVNNMSEEFNSVLVHTRSKPIITMLEDIRVYIMQRWARNKSNIQSFPRSICPKIQTRLRKEPQLTKH</sequence>
<evidence type="ECO:0000313" key="2">
    <source>
        <dbReference type="Proteomes" id="UP001374535"/>
    </source>
</evidence>
<accession>A0AAQ3MTS2</accession>